<evidence type="ECO:0000313" key="18">
    <source>
        <dbReference type="Proteomes" id="UP000031552"/>
    </source>
</evidence>
<protein>
    <recommendedName>
        <fullName evidence="5 13">3-oxoacyl-[acyl-carrier-protein] synthase 2</fullName>
        <ecNumber evidence="4 13">2.3.1.179</ecNumber>
    </recommendedName>
</protein>
<evidence type="ECO:0000256" key="7">
    <source>
        <dbReference type="ARBA" id="ARBA00022679"/>
    </source>
</evidence>
<keyword evidence="6 13" id="KW-0444">Lipid biosynthesis</keyword>
<dbReference type="PROSITE" id="PS52004">
    <property type="entry name" value="KS3_2"/>
    <property type="match status" value="1"/>
</dbReference>
<evidence type="ECO:0000256" key="8">
    <source>
        <dbReference type="ARBA" id="ARBA00022832"/>
    </source>
</evidence>
<evidence type="ECO:0000256" key="2">
    <source>
        <dbReference type="ARBA" id="ARBA00008467"/>
    </source>
</evidence>
<dbReference type="CDD" id="cd00834">
    <property type="entry name" value="KAS_I_II"/>
    <property type="match status" value="1"/>
</dbReference>
<dbReference type="GO" id="GO:0004315">
    <property type="term" value="F:3-oxoacyl-[acyl-carrier-protein] synthase activity"/>
    <property type="evidence" value="ECO:0007669"/>
    <property type="project" value="UniProtKB-UniRule"/>
</dbReference>
<evidence type="ECO:0000256" key="1">
    <source>
        <dbReference type="ARBA" id="ARBA00005194"/>
    </source>
</evidence>
<keyword evidence="11 13" id="KW-0275">Fatty acid biosynthesis</keyword>
<dbReference type="Gene3D" id="3.40.47.10">
    <property type="match status" value="1"/>
</dbReference>
<keyword evidence="9" id="KW-0809">Transit peptide</keyword>
<dbReference type="InterPro" id="IPR017568">
    <property type="entry name" value="3-oxoacyl-ACP_synth-2"/>
</dbReference>
<evidence type="ECO:0000256" key="14">
    <source>
        <dbReference type="PIRSR" id="PIRSR000447-1"/>
    </source>
</evidence>
<evidence type="ECO:0000256" key="13">
    <source>
        <dbReference type="PIRNR" id="PIRNR000447"/>
    </source>
</evidence>
<keyword evidence="10" id="KW-0443">Lipid metabolism</keyword>
<comment type="subunit">
    <text evidence="3">Homodimer.</text>
</comment>
<feature type="domain" description="Ketosynthase family 3 (KS3)" evidence="16">
    <location>
        <begin position="3"/>
        <end position="412"/>
    </location>
</feature>
<dbReference type="AlphaFoldDB" id="A0A090D1J5"/>
<evidence type="ECO:0000256" key="15">
    <source>
        <dbReference type="RuleBase" id="RU003694"/>
    </source>
</evidence>
<dbReference type="SMART" id="SM00825">
    <property type="entry name" value="PKS_KS"/>
    <property type="match status" value="1"/>
</dbReference>
<proteinExistence type="inferred from homology"/>
<keyword evidence="7 13" id="KW-0808">Transferase</keyword>
<dbReference type="RefSeq" id="WP_041017043.1">
    <property type="nucleotide sequence ID" value="NZ_CCEJ010000003.1"/>
</dbReference>
<evidence type="ECO:0000313" key="17">
    <source>
        <dbReference type="EMBL" id="CDR33578.1"/>
    </source>
</evidence>
<dbReference type="GO" id="GO:0006633">
    <property type="term" value="P:fatty acid biosynthetic process"/>
    <property type="evidence" value="ECO:0007669"/>
    <property type="project" value="UniProtKB-UniRule"/>
</dbReference>
<dbReference type="PANTHER" id="PTHR11712:SF336">
    <property type="entry name" value="3-OXOACYL-[ACYL-CARRIER-PROTEIN] SYNTHASE, MITOCHONDRIAL"/>
    <property type="match status" value="1"/>
</dbReference>
<dbReference type="NCBIfam" id="TIGR03150">
    <property type="entry name" value="fabF"/>
    <property type="match status" value="1"/>
</dbReference>
<comment type="catalytic activity">
    <reaction evidence="13">
        <text>(9Z)-hexadecenoyl-[ACP] + malonyl-[ACP] + H(+) = 3-oxo-(11Z)-octadecenoyl-[ACP] + holo-[ACP] + CO2</text>
        <dbReference type="Rhea" id="RHEA:55040"/>
        <dbReference type="Rhea" id="RHEA-COMP:9623"/>
        <dbReference type="Rhea" id="RHEA-COMP:9685"/>
        <dbReference type="Rhea" id="RHEA-COMP:10800"/>
        <dbReference type="Rhea" id="RHEA-COMP:14074"/>
        <dbReference type="ChEBI" id="CHEBI:15378"/>
        <dbReference type="ChEBI" id="CHEBI:16526"/>
        <dbReference type="ChEBI" id="CHEBI:64479"/>
        <dbReference type="ChEBI" id="CHEBI:78449"/>
        <dbReference type="ChEBI" id="CHEBI:83989"/>
        <dbReference type="ChEBI" id="CHEBI:138538"/>
        <dbReference type="EC" id="2.3.1.179"/>
    </reaction>
</comment>
<evidence type="ECO:0000256" key="12">
    <source>
        <dbReference type="ARBA" id="ARBA00023315"/>
    </source>
</evidence>
<reference evidence="17" key="1">
    <citation type="submission" date="2013-12" db="EMBL/GenBank/DDBJ databases">
        <authorList>
            <person name="Linke B."/>
        </authorList>
    </citation>
    <scope>NUCLEOTIDE SEQUENCE [LARGE SCALE GENOMIC DNA]</scope>
    <source>
        <strain evidence="17">CRIB-18</strain>
    </source>
</reference>
<dbReference type="PROSITE" id="PS51257">
    <property type="entry name" value="PROKAR_LIPOPROTEIN"/>
    <property type="match status" value="1"/>
</dbReference>
<evidence type="ECO:0000256" key="4">
    <source>
        <dbReference type="ARBA" id="ARBA00012356"/>
    </source>
</evidence>
<dbReference type="InterPro" id="IPR016039">
    <property type="entry name" value="Thiolase-like"/>
</dbReference>
<dbReference type="PROSITE" id="PS00606">
    <property type="entry name" value="KS3_1"/>
    <property type="match status" value="1"/>
</dbReference>
<evidence type="ECO:0000259" key="16">
    <source>
        <dbReference type="PROSITE" id="PS52004"/>
    </source>
</evidence>
<dbReference type="PANTHER" id="PTHR11712">
    <property type="entry name" value="POLYKETIDE SYNTHASE-RELATED"/>
    <property type="match status" value="1"/>
</dbReference>
<evidence type="ECO:0000256" key="10">
    <source>
        <dbReference type="ARBA" id="ARBA00023098"/>
    </source>
</evidence>
<comment type="function">
    <text evidence="13">Involved in the type II fatty acid elongation cycle. Catalyzes the elongation of a wide range of acyl-ACP by the addition of two carbons from malonyl-ACP to an acyl acceptor. Can efficiently catalyze the conversion of palmitoleoyl-ACP (cis-hexadec-9-enoyl-ACP) to cis-vaccenoyl-ACP (cis-octadec-11-enoyl-ACP), an essential step in the thermal regulation of fatty acid composition.</text>
</comment>
<dbReference type="EC" id="2.3.1.179" evidence="4 13"/>
<dbReference type="SUPFAM" id="SSF53901">
    <property type="entry name" value="Thiolase-like"/>
    <property type="match status" value="2"/>
</dbReference>
<keyword evidence="12 13" id="KW-0012">Acyltransferase</keyword>
<evidence type="ECO:0000256" key="3">
    <source>
        <dbReference type="ARBA" id="ARBA00011738"/>
    </source>
</evidence>
<keyword evidence="18" id="KW-1185">Reference proteome</keyword>
<comment type="pathway">
    <text evidence="1 13">Lipid metabolism; fatty acid biosynthesis.</text>
</comment>
<name>A0A090D1J5_9BACT</name>
<dbReference type="UniPathway" id="UPA00094"/>
<dbReference type="STRING" id="1437425.CSEC_0747"/>
<dbReference type="PIRSF" id="PIRSF000447">
    <property type="entry name" value="KAS_II"/>
    <property type="match status" value="1"/>
</dbReference>
<dbReference type="InterPro" id="IPR000794">
    <property type="entry name" value="Beta-ketoacyl_synthase"/>
</dbReference>
<gene>
    <name evidence="17" type="primary">fabF</name>
    <name evidence="17" type="ORF">CSEC_0747</name>
</gene>
<sequence length="414" mass="43734">MASKRVVVTGLGVVSCFGNETTPFFESLLEGKSGVSKITSFDASSFPTQIAAEIKDFDAGDYLDKKQARRVDKFIAYTVVGGKKALESAGLSRSQFDSLNKQRSGVIIGSGMGGMERYVEGVTSLNEKGWRRVSPFFIPYVITNMGSGMLAMELGFMGPNYSISTACATGNHCIIAAAEHIRKGEADLMLAGGAEAAIVPIGLAGFCACKALSERNDDPTKASRPWDKGRDGFVMGEGAGVLVLESLEHALKRGATIYAEYLGGGMSSDAYHITDPKPDGQGVQICIKAALDNAKINESQVDYINAHGTSTPVGDMAEVSALKKVFKNPQKIIMNSTKGLLGHALGAAGGIEAIVSVLSINQQKVHPMPNLIDPEPNIDFILPTKAISAPINVALSNSFGFGGHNASILFGKYI</sequence>
<organism evidence="17 18">
    <name type="scientific">Candidatus Criblamydia sequanensis CRIB-18</name>
    <dbReference type="NCBI Taxonomy" id="1437425"/>
    <lineage>
        <taxon>Bacteria</taxon>
        <taxon>Pseudomonadati</taxon>
        <taxon>Chlamydiota</taxon>
        <taxon>Chlamydiia</taxon>
        <taxon>Parachlamydiales</taxon>
        <taxon>Candidatus Criblamydiaceae</taxon>
        <taxon>Candidatus Criblamydia</taxon>
    </lineage>
</organism>
<feature type="active site" description="For beta-ketoacyl synthase activity" evidence="14">
    <location>
        <position position="167"/>
    </location>
</feature>
<comment type="caution">
    <text evidence="17">The sequence shown here is derived from an EMBL/GenBank/DDBJ whole genome shotgun (WGS) entry which is preliminary data.</text>
</comment>
<dbReference type="InterPro" id="IPR018201">
    <property type="entry name" value="Ketoacyl_synth_AS"/>
</dbReference>
<evidence type="ECO:0000256" key="6">
    <source>
        <dbReference type="ARBA" id="ARBA00022516"/>
    </source>
</evidence>
<dbReference type="InterPro" id="IPR020841">
    <property type="entry name" value="PKS_Beta-ketoAc_synthase_dom"/>
</dbReference>
<reference evidence="17" key="2">
    <citation type="submission" date="2014-09" db="EMBL/GenBank/DDBJ databases">
        <title>Criblamydia sequanensis harbors a mega-plasmid encoding arsenite resistance.</title>
        <authorList>
            <person name="Bertelli C."/>
            <person name="Goesmann A."/>
            <person name="Greub G."/>
        </authorList>
    </citation>
    <scope>NUCLEOTIDE SEQUENCE [LARGE SCALE GENOMIC DNA]</scope>
    <source>
        <strain evidence="17">CRIB-18</strain>
    </source>
</reference>
<comment type="similarity">
    <text evidence="2 13 15">Belongs to the thiolase-like superfamily. Beta-ketoacyl-ACP synthases family.</text>
</comment>
<dbReference type="NCBIfam" id="NF005589">
    <property type="entry name" value="PRK07314.1"/>
    <property type="match status" value="1"/>
</dbReference>
<dbReference type="Proteomes" id="UP000031552">
    <property type="component" value="Unassembled WGS sequence"/>
</dbReference>
<dbReference type="OrthoDB" id="9808669at2"/>
<evidence type="ECO:0000256" key="11">
    <source>
        <dbReference type="ARBA" id="ARBA00023160"/>
    </source>
</evidence>
<dbReference type="InterPro" id="IPR014030">
    <property type="entry name" value="Ketoacyl_synth_N"/>
</dbReference>
<evidence type="ECO:0000256" key="5">
    <source>
        <dbReference type="ARBA" id="ARBA00014657"/>
    </source>
</evidence>
<dbReference type="eggNOG" id="COG0304">
    <property type="taxonomic scope" value="Bacteria"/>
</dbReference>
<keyword evidence="8" id="KW-0276">Fatty acid metabolism</keyword>
<dbReference type="Pfam" id="PF02801">
    <property type="entry name" value="Ketoacyl-synt_C"/>
    <property type="match status" value="1"/>
</dbReference>
<dbReference type="InterPro" id="IPR014031">
    <property type="entry name" value="Ketoacyl_synth_C"/>
</dbReference>
<accession>A0A090D1J5</accession>
<dbReference type="EMBL" id="CCEJ010000003">
    <property type="protein sequence ID" value="CDR33578.1"/>
    <property type="molecule type" value="Genomic_DNA"/>
</dbReference>
<comment type="catalytic activity">
    <reaction evidence="13">
        <text>a fatty acyl-[ACP] + malonyl-[ACP] + H(+) = a 3-oxoacyl-[ACP] + holo-[ACP] + CO2</text>
        <dbReference type="Rhea" id="RHEA:22836"/>
        <dbReference type="Rhea" id="RHEA-COMP:9623"/>
        <dbReference type="Rhea" id="RHEA-COMP:9685"/>
        <dbReference type="Rhea" id="RHEA-COMP:9916"/>
        <dbReference type="Rhea" id="RHEA-COMP:14125"/>
        <dbReference type="ChEBI" id="CHEBI:15378"/>
        <dbReference type="ChEBI" id="CHEBI:16526"/>
        <dbReference type="ChEBI" id="CHEBI:64479"/>
        <dbReference type="ChEBI" id="CHEBI:78449"/>
        <dbReference type="ChEBI" id="CHEBI:78776"/>
        <dbReference type="ChEBI" id="CHEBI:138651"/>
    </reaction>
</comment>
<dbReference type="NCBIfam" id="NF004970">
    <property type="entry name" value="PRK06333.1"/>
    <property type="match status" value="1"/>
</dbReference>
<dbReference type="Pfam" id="PF00109">
    <property type="entry name" value="ketoacyl-synt"/>
    <property type="match status" value="1"/>
</dbReference>
<evidence type="ECO:0000256" key="9">
    <source>
        <dbReference type="ARBA" id="ARBA00022946"/>
    </source>
</evidence>
<dbReference type="FunFam" id="3.40.47.10:FF:000027">
    <property type="entry name" value="3-oxoacyl-[acyl-carrier-protein] synthase 2"/>
    <property type="match status" value="1"/>
</dbReference>